<keyword evidence="1" id="KW-0175">Coiled coil</keyword>
<comment type="caution">
    <text evidence="3">The sequence shown here is derived from an EMBL/GenBank/DDBJ whole genome shotgun (WGS) entry which is preliminary data.</text>
</comment>
<protein>
    <submittedName>
        <fullName evidence="3">RS10B protein</fullName>
    </submittedName>
</protein>
<gene>
    <name evidence="3" type="primary">Rsph10b</name>
    <name evidence="3" type="ORF">SYLATR_R11923</name>
</gene>
<sequence>ATPGDDVSLPNQDVKEDEDSCLEKELSDEAKEEDEQKELFSLWICQVETFLTTKFFPAFEHEKVLRDKIKQNKKEDAELAGLRKIQAEELERLIAEKEEEAKRREAALLEEKAKAKKQVSRKYTTWERVLAQIRPQLKKEAQTREPSPKKRGPEGSRA</sequence>
<dbReference type="AlphaFoldDB" id="A0A7K7EL75"/>
<keyword evidence="4" id="KW-1185">Reference proteome</keyword>
<feature type="coiled-coil region" evidence="1">
    <location>
        <begin position="83"/>
        <end position="118"/>
    </location>
</feature>
<dbReference type="Proteomes" id="UP000573818">
    <property type="component" value="Unassembled WGS sequence"/>
</dbReference>
<dbReference type="EMBL" id="VZSL01000088">
    <property type="protein sequence ID" value="NWY45330.1"/>
    <property type="molecule type" value="Genomic_DNA"/>
</dbReference>
<evidence type="ECO:0000313" key="4">
    <source>
        <dbReference type="Proteomes" id="UP000573818"/>
    </source>
</evidence>
<feature type="non-terminal residue" evidence="3">
    <location>
        <position position="158"/>
    </location>
</feature>
<accession>A0A7K7EL75</accession>
<feature type="region of interest" description="Disordered" evidence="2">
    <location>
        <begin position="1"/>
        <end position="33"/>
    </location>
</feature>
<reference evidence="3 4" key="1">
    <citation type="submission" date="2019-09" db="EMBL/GenBank/DDBJ databases">
        <title>Bird 10,000 Genomes (B10K) Project - Family phase.</title>
        <authorList>
            <person name="Zhang G."/>
        </authorList>
    </citation>
    <scope>NUCLEOTIDE SEQUENCE [LARGE SCALE GENOMIC DNA]</scope>
    <source>
        <strain evidence="3">OUT-0013</strain>
        <tissue evidence="3">Blood</tissue>
    </source>
</reference>
<evidence type="ECO:0000256" key="1">
    <source>
        <dbReference type="SAM" id="Coils"/>
    </source>
</evidence>
<feature type="compositionally biased region" description="Basic and acidic residues" evidence="2">
    <location>
        <begin position="137"/>
        <end position="158"/>
    </location>
</feature>
<name>A0A7K7EL75_9SYLV</name>
<evidence type="ECO:0000313" key="3">
    <source>
        <dbReference type="EMBL" id="NWY45330.1"/>
    </source>
</evidence>
<feature type="non-terminal residue" evidence="3">
    <location>
        <position position="1"/>
    </location>
</feature>
<proteinExistence type="predicted"/>
<organism evidence="3 4">
    <name type="scientific">Sylvia atricapilla</name>
    <name type="common">blackcap</name>
    <dbReference type="NCBI Taxonomy" id="48155"/>
    <lineage>
        <taxon>Eukaryota</taxon>
        <taxon>Metazoa</taxon>
        <taxon>Chordata</taxon>
        <taxon>Craniata</taxon>
        <taxon>Vertebrata</taxon>
        <taxon>Euteleostomi</taxon>
        <taxon>Archelosauria</taxon>
        <taxon>Archosauria</taxon>
        <taxon>Dinosauria</taxon>
        <taxon>Saurischia</taxon>
        <taxon>Theropoda</taxon>
        <taxon>Coelurosauria</taxon>
        <taxon>Aves</taxon>
        <taxon>Neognathae</taxon>
        <taxon>Neoaves</taxon>
        <taxon>Telluraves</taxon>
        <taxon>Australaves</taxon>
        <taxon>Passeriformes</taxon>
        <taxon>Sylvioidea</taxon>
        <taxon>Sylviidae</taxon>
        <taxon>Sylviinae</taxon>
        <taxon>Sylvia</taxon>
    </lineage>
</organism>
<feature type="region of interest" description="Disordered" evidence="2">
    <location>
        <begin position="134"/>
        <end position="158"/>
    </location>
</feature>
<evidence type="ECO:0000256" key="2">
    <source>
        <dbReference type="SAM" id="MobiDB-lite"/>
    </source>
</evidence>